<organism evidence="2 3">
    <name type="scientific">Microthyrium microscopicum</name>
    <dbReference type="NCBI Taxonomy" id="703497"/>
    <lineage>
        <taxon>Eukaryota</taxon>
        <taxon>Fungi</taxon>
        <taxon>Dikarya</taxon>
        <taxon>Ascomycota</taxon>
        <taxon>Pezizomycotina</taxon>
        <taxon>Dothideomycetes</taxon>
        <taxon>Dothideomycetes incertae sedis</taxon>
        <taxon>Microthyriales</taxon>
        <taxon>Microthyriaceae</taxon>
        <taxon>Microthyrium</taxon>
    </lineage>
</organism>
<feature type="compositionally biased region" description="Acidic residues" evidence="1">
    <location>
        <begin position="174"/>
        <end position="186"/>
    </location>
</feature>
<feature type="compositionally biased region" description="Basic and acidic residues" evidence="1">
    <location>
        <begin position="132"/>
        <end position="143"/>
    </location>
</feature>
<feature type="compositionally biased region" description="Basic and acidic residues" evidence="1">
    <location>
        <begin position="20"/>
        <end position="35"/>
    </location>
</feature>
<evidence type="ECO:0000256" key="1">
    <source>
        <dbReference type="SAM" id="MobiDB-lite"/>
    </source>
</evidence>
<keyword evidence="3" id="KW-1185">Reference proteome</keyword>
<feature type="region of interest" description="Disordered" evidence="1">
    <location>
        <begin position="105"/>
        <end position="124"/>
    </location>
</feature>
<evidence type="ECO:0000313" key="2">
    <source>
        <dbReference type="EMBL" id="KAF2663818.1"/>
    </source>
</evidence>
<dbReference type="EMBL" id="MU004244">
    <property type="protein sequence ID" value="KAF2663818.1"/>
    <property type="molecule type" value="Genomic_DNA"/>
</dbReference>
<proteinExistence type="predicted"/>
<accession>A0A6A6TY88</accession>
<protein>
    <submittedName>
        <fullName evidence="2">Uncharacterized protein</fullName>
    </submittedName>
</protein>
<feature type="region of interest" description="Disordered" evidence="1">
    <location>
        <begin position="1"/>
        <end position="62"/>
    </location>
</feature>
<gene>
    <name evidence="2" type="ORF">BT63DRAFT_460940</name>
</gene>
<sequence>MSDKDRSGRGKPCAYKQLLKAKEERDQRRLQERGHSLLAAQQLRDEKEAAEDQATSSSQAYSWESLSAEEIAAAAVEAASASKPVDPQAMANEALREMNRVDGAHATSQTASASQFEELGGLGMPGYHRVTRKEAARAEREGFDGTDWQGISPTEIAAARRAEPIPQPGKREEDDWEEVPEEGDSP</sequence>
<feature type="region of interest" description="Disordered" evidence="1">
    <location>
        <begin position="132"/>
        <end position="186"/>
    </location>
</feature>
<dbReference type="AlphaFoldDB" id="A0A6A6TY88"/>
<dbReference type="Proteomes" id="UP000799302">
    <property type="component" value="Unassembled WGS sequence"/>
</dbReference>
<evidence type="ECO:0000313" key="3">
    <source>
        <dbReference type="Proteomes" id="UP000799302"/>
    </source>
</evidence>
<feature type="compositionally biased region" description="Basic and acidic residues" evidence="1">
    <location>
        <begin position="158"/>
        <end position="173"/>
    </location>
</feature>
<feature type="compositionally biased region" description="Polar residues" evidence="1">
    <location>
        <begin position="53"/>
        <end position="62"/>
    </location>
</feature>
<feature type="compositionally biased region" description="Low complexity" evidence="1">
    <location>
        <begin position="106"/>
        <end position="115"/>
    </location>
</feature>
<reference evidence="2" key="1">
    <citation type="journal article" date="2020" name="Stud. Mycol.">
        <title>101 Dothideomycetes genomes: a test case for predicting lifestyles and emergence of pathogens.</title>
        <authorList>
            <person name="Haridas S."/>
            <person name="Albert R."/>
            <person name="Binder M."/>
            <person name="Bloem J."/>
            <person name="Labutti K."/>
            <person name="Salamov A."/>
            <person name="Andreopoulos B."/>
            <person name="Baker S."/>
            <person name="Barry K."/>
            <person name="Bills G."/>
            <person name="Bluhm B."/>
            <person name="Cannon C."/>
            <person name="Castanera R."/>
            <person name="Culley D."/>
            <person name="Daum C."/>
            <person name="Ezra D."/>
            <person name="Gonzalez J."/>
            <person name="Henrissat B."/>
            <person name="Kuo A."/>
            <person name="Liang C."/>
            <person name="Lipzen A."/>
            <person name="Lutzoni F."/>
            <person name="Magnuson J."/>
            <person name="Mondo S."/>
            <person name="Nolan M."/>
            <person name="Ohm R."/>
            <person name="Pangilinan J."/>
            <person name="Park H.-J."/>
            <person name="Ramirez L."/>
            <person name="Alfaro M."/>
            <person name="Sun H."/>
            <person name="Tritt A."/>
            <person name="Yoshinaga Y."/>
            <person name="Zwiers L.-H."/>
            <person name="Turgeon B."/>
            <person name="Goodwin S."/>
            <person name="Spatafora J."/>
            <person name="Crous P."/>
            <person name="Grigoriev I."/>
        </authorList>
    </citation>
    <scope>NUCLEOTIDE SEQUENCE</scope>
    <source>
        <strain evidence="2">CBS 115976</strain>
    </source>
</reference>
<name>A0A6A6TY88_9PEZI</name>